<dbReference type="GO" id="GO:0005576">
    <property type="term" value="C:extracellular region"/>
    <property type="evidence" value="ECO:0007669"/>
    <property type="project" value="UniProtKB-SubCell"/>
</dbReference>
<keyword evidence="2" id="KW-0964">Secreted</keyword>
<evidence type="ECO:0000256" key="3">
    <source>
        <dbReference type="ARBA" id="ARBA00022729"/>
    </source>
</evidence>
<dbReference type="OrthoDB" id="3539798at2759"/>
<dbReference type="Proteomes" id="UP000594364">
    <property type="component" value="Chromosome 4"/>
</dbReference>
<keyword evidence="8" id="KW-1185">Reference proteome</keyword>
<accession>A0A7S9KUQ4</accession>
<dbReference type="AlphaFoldDB" id="A0A7S9KUQ4"/>
<evidence type="ECO:0000259" key="6">
    <source>
        <dbReference type="Pfam" id="PF16541"/>
    </source>
</evidence>
<protein>
    <recommendedName>
        <fullName evidence="6">AA1-like domain-containing protein</fullName>
    </recommendedName>
</protein>
<proteinExistence type="predicted"/>
<name>A0A7S9KUQ4_EPIFF</name>
<organism evidence="7 8">
    <name type="scientific">Epichloe festucae (strain Fl1)</name>
    <dbReference type="NCBI Taxonomy" id="877507"/>
    <lineage>
        <taxon>Eukaryota</taxon>
        <taxon>Fungi</taxon>
        <taxon>Dikarya</taxon>
        <taxon>Ascomycota</taxon>
        <taxon>Pezizomycotina</taxon>
        <taxon>Sordariomycetes</taxon>
        <taxon>Hypocreomycetidae</taxon>
        <taxon>Hypocreales</taxon>
        <taxon>Clavicipitaceae</taxon>
        <taxon>Epichloe</taxon>
    </lineage>
</organism>
<evidence type="ECO:0000313" key="7">
    <source>
        <dbReference type="EMBL" id="QPH05309.1"/>
    </source>
</evidence>
<dbReference type="InterPro" id="IPR032382">
    <property type="entry name" value="AltA1"/>
</dbReference>
<gene>
    <name evidence="7" type="ORF">C2857_003025</name>
</gene>
<keyword evidence="4" id="KW-1015">Disulfide bond</keyword>
<evidence type="ECO:0000256" key="4">
    <source>
        <dbReference type="ARBA" id="ARBA00023157"/>
    </source>
</evidence>
<dbReference type="Pfam" id="PF16541">
    <property type="entry name" value="AltA1"/>
    <property type="match status" value="1"/>
</dbReference>
<dbReference type="EMBL" id="CP031388">
    <property type="protein sequence ID" value="QPH05309.1"/>
    <property type="molecule type" value="Genomic_DNA"/>
</dbReference>
<feature type="domain" description="AA1-like" evidence="6">
    <location>
        <begin position="54"/>
        <end position="181"/>
    </location>
</feature>
<feature type="signal peptide" evidence="5">
    <location>
        <begin position="1"/>
        <end position="29"/>
    </location>
</feature>
<comment type="subcellular location">
    <subcellularLocation>
        <location evidence="1">Secreted</location>
    </subcellularLocation>
</comment>
<keyword evidence="3 5" id="KW-0732">Signal</keyword>
<reference evidence="7 8" key="1">
    <citation type="journal article" date="2018" name="PLoS Genet.">
        <title>Repeat elements organise 3D genome structure and mediate transcription in the filamentous fungus Epichloe festucae.</title>
        <authorList>
            <person name="Winter D.J."/>
            <person name="Ganley A.R.D."/>
            <person name="Young C.A."/>
            <person name="Liachko I."/>
            <person name="Schardl C.L."/>
            <person name="Dupont P.Y."/>
            <person name="Berry D."/>
            <person name="Ram A."/>
            <person name="Scott B."/>
            <person name="Cox M.P."/>
        </authorList>
    </citation>
    <scope>NUCLEOTIDE SEQUENCE [LARGE SCALE GENOMIC DNA]</scope>
    <source>
        <strain evidence="7 8">Fl1</strain>
    </source>
</reference>
<sequence length="197" mass="21988">MGLVPRHHQFITIMHVSACALLLAAAAMAAPSTNDPRKPETCTQKARNTKQWQVKDFDYHASYLFTTPAHQNSQGYVNFTLENPSLGFTSRCEASSGQLQDFFYGNLAYNCTDPVPGPKTTFTFSKPSGELKVNQTWSCDDDRSTFWAQGGTKLELDCEEKKWANPDWKMGQTYSTRFVTCGRVNAPVPIKSMQAIA</sequence>
<evidence type="ECO:0000256" key="5">
    <source>
        <dbReference type="SAM" id="SignalP"/>
    </source>
</evidence>
<evidence type="ECO:0000256" key="1">
    <source>
        <dbReference type="ARBA" id="ARBA00004613"/>
    </source>
</evidence>
<feature type="chain" id="PRO_5034519784" description="AA1-like domain-containing protein" evidence="5">
    <location>
        <begin position="30"/>
        <end position="197"/>
    </location>
</feature>
<evidence type="ECO:0000256" key="2">
    <source>
        <dbReference type="ARBA" id="ARBA00022525"/>
    </source>
</evidence>
<evidence type="ECO:0000313" key="8">
    <source>
        <dbReference type="Proteomes" id="UP000594364"/>
    </source>
</evidence>